<proteinExistence type="predicted"/>
<dbReference type="Proteomes" id="UP000321580">
    <property type="component" value="Unassembled WGS sequence"/>
</dbReference>
<keyword evidence="1" id="KW-0378">Hydrolase</keyword>
<dbReference type="GO" id="GO:0016787">
    <property type="term" value="F:hydrolase activity"/>
    <property type="evidence" value="ECO:0007669"/>
    <property type="project" value="UniProtKB-KW"/>
</dbReference>
<dbReference type="RefSeq" id="WP_147167427.1">
    <property type="nucleotide sequence ID" value="NZ_VOOR01000018.1"/>
</dbReference>
<keyword evidence="2" id="KW-1185">Reference proteome</keyword>
<organism evidence="1 2">
    <name type="scientific">Phaeodactylibacter luteus</name>
    <dbReference type="NCBI Taxonomy" id="1564516"/>
    <lineage>
        <taxon>Bacteria</taxon>
        <taxon>Pseudomonadati</taxon>
        <taxon>Bacteroidota</taxon>
        <taxon>Saprospiria</taxon>
        <taxon>Saprospirales</taxon>
        <taxon>Haliscomenobacteraceae</taxon>
        <taxon>Phaeodactylibacter</taxon>
    </lineage>
</organism>
<reference evidence="1 2" key="1">
    <citation type="submission" date="2019-08" db="EMBL/GenBank/DDBJ databases">
        <title>Genome of Phaeodactylibacter luteus.</title>
        <authorList>
            <person name="Bowman J.P."/>
        </authorList>
    </citation>
    <scope>NUCLEOTIDE SEQUENCE [LARGE SCALE GENOMIC DNA]</scope>
    <source>
        <strain evidence="1 2">KCTC 42180</strain>
    </source>
</reference>
<accession>A0A5C6RP53</accession>
<name>A0A5C6RP53_9BACT</name>
<evidence type="ECO:0000313" key="2">
    <source>
        <dbReference type="Proteomes" id="UP000321580"/>
    </source>
</evidence>
<dbReference type="EMBL" id="VOOR01000018">
    <property type="protein sequence ID" value="TXB63172.1"/>
    <property type="molecule type" value="Genomic_DNA"/>
</dbReference>
<dbReference type="Gene3D" id="3.40.50.1820">
    <property type="entry name" value="alpha/beta hydrolase"/>
    <property type="match status" value="1"/>
</dbReference>
<dbReference type="OrthoDB" id="5416147at2"/>
<protein>
    <submittedName>
        <fullName evidence="1">Alpha/beta hydrolase</fullName>
    </submittedName>
</protein>
<dbReference type="InterPro" id="IPR029058">
    <property type="entry name" value="AB_hydrolase_fold"/>
</dbReference>
<dbReference type="AlphaFoldDB" id="A0A5C6RP53"/>
<sequence length="332" mass="36433">MKKAQLSLAVVVVGLMVGYLLGPKPAPPVLQVRLPELDSSLQALADSIARAESEVLDLKPDNEARIIWADSMHRPTPWSVVYLPGFTATYMEGEPTHREFAQRYGCNLYVARWPGHGLDVPDKLLHYHPDSVLATAAHAIAVGKRLGEKVLVMSTSTGGTLSLFLAAHAPEAVDALIAFSPNIAIKSGSASLLTKPWGLQIARQMMGSKNRSFEADEEFKKYWYNSYRLEGLVQLQNLVEHTMLPETFAGVRQPLFLGYYYKNEEEQDEVVSVPAMLQMYEQISTPGPLKRKAAFANVANHALASYVGSADLPAVQNAINDFAEGVLGWAPQ</sequence>
<comment type="caution">
    <text evidence="1">The sequence shown here is derived from an EMBL/GenBank/DDBJ whole genome shotgun (WGS) entry which is preliminary data.</text>
</comment>
<dbReference type="SUPFAM" id="SSF53474">
    <property type="entry name" value="alpha/beta-Hydrolases"/>
    <property type="match status" value="1"/>
</dbReference>
<evidence type="ECO:0000313" key="1">
    <source>
        <dbReference type="EMBL" id="TXB63172.1"/>
    </source>
</evidence>
<gene>
    <name evidence="1" type="ORF">FRY97_10205</name>
</gene>